<dbReference type="OrthoDB" id="9801510at2"/>
<evidence type="ECO:0000256" key="5">
    <source>
        <dbReference type="ARBA" id="ARBA00022448"/>
    </source>
</evidence>
<feature type="domain" description="PBP" evidence="9">
    <location>
        <begin position="37"/>
        <end position="325"/>
    </location>
</feature>
<comment type="function">
    <text evidence="1 7">Part of the ABC transporter complex PstSACB involved in phosphate import.</text>
</comment>
<dbReference type="Gene3D" id="3.40.190.10">
    <property type="entry name" value="Periplasmic binding protein-like II"/>
    <property type="match status" value="2"/>
</dbReference>
<dbReference type="GO" id="GO:0043190">
    <property type="term" value="C:ATP-binding cassette (ABC) transporter complex"/>
    <property type="evidence" value="ECO:0007669"/>
    <property type="project" value="InterPro"/>
</dbReference>
<dbReference type="InterPro" id="IPR006311">
    <property type="entry name" value="TAT_signal"/>
</dbReference>
<accession>A0A0K6I8P2</accession>
<dbReference type="PROSITE" id="PS51318">
    <property type="entry name" value="TAT"/>
    <property type="match status" value="1"/>
</dbReference>
<protein>
    <recommendedName>
        <fullName evidence="4 7">Phosphate-binding protein PstS</fullName>
    </recommendedName>
</protein>
<evidence type="ECO:0000256" key="6">
    <source>
        <dbReference type="ARBA" id="ARBA00022592"/>
    </source>
</evidence>
<proteinExistence type="inferred from homology"/>
<evidence type="ECO:0000256" key="1">
    <source>
        <dbReference type="ARBA" id="ARBA00002841"/>
    </source>
</evidence>
<dbReference type="InterPro" id="IPR050962">
    <property type="entry name" value="Phosphate-bind_PstS"/>
</dbReference>
<dbReference type="RefSeq" id="WP_082454410.1">
    <property type="nucleotide sequence ID" value="NZ_CYHF01000010.1"/>
</dbReference>
<dbReference type="PIRSF" id="PIRSF002756">
    <property type="entry name" value="PstS"/>
    <property type="match status" value="1"/>
</dbReference>
<comment type="similarity">
    <text evidence="2 7">Belongs to the PstS family.</text>
</comment>
<dbReference type="STRING" id="339866.GCA_001418255_02600"/>
<keyword evidence="8" id="KW-0732">Signal</keyword>
<dbReference type="GO" id="GO:0042301">
    <property type="term" value="F:phosphate ion binding"/>
    <property type="evidence" value="ECO:0007669"/>
    <property type="project" value="InterPro"/>
</dbReference>
<evidence type="ECO:0000259" key="9">
    <source>
        <dbReference type="Pfam" id="PF12849"/>
    </source>
</evidence>
<dbReference type="EMBL" id="CYHF01000010">
    <property type="protein sequence ID" value="CUA99667.1"/>
    <property type="molecule type" value="Genomic_DNA"/>
</dbReference>
<dbReference type="PANTHER" id="PTHR42996:SF1">
    <property type="entry name" value="PHOSPHATE-BINDING PROTEIN PSTS"/>
    <property type="match status" value="1"/>
</dbReference>
<sequence length="360" mass="38008">MSLNLSRRTQLKAGLAVAGLTLASGLFALPAQASQITLLETGSTLLYPLFNLWVPDYTKAHPDVKITTQGTGSGTGIAEAISGVAQIGASDAYMADAQIKQNPSIVNIPLAISAQTINYNVPGLNNKHLKLDGPVLAGIYDGSIKNWDDAAIKALNPGVKLPNHTIVPIHRTDGSGDTFIFSQYLSFSTPKWNDSVGFGTSISWPAVQGGVGANGNPGMVQACQQTPYSVAYIGVSFHKEIAKAGLGTAMIKNKAGHFLLPTAKTVSAAASGLIAKTPADERLSLVFSDGADSYPIINYEYAIVNTKQANPETAKAIREFLGWAVETKGGNAAKYLEQVRFIALPARIQELSKAQIAKIQ</sequence>
<evidence type="ECO:0000256" key="2">
    <source>
        <dbReference type="ARBA" id="ARBA00008725"/>
    </source>
</evidence>
<evidence type="ECO:0000256" key="3">
    <source>
        <dbReference type="ARBA" id="ARBA00011529"/>
    </source>
</evidence>
<keyword evidence="6 7" id="KW-0592">Phosphate transport</keyword>
<keyword evidence="5 7" id="KW-0813">Transport</keyword>
<dbReference type="SUPFAM" id="SSF53850">
    <property type="entry name" value="Periplasmic binding protein-like II"/>
    <property type="match status" value="1"/>
</dbReference>
<evidence type="ECO:0000313" key="11">
    <source>
        <dbReference type="Proteomes" id="UP000183649"/>
    </source>
</evidence>
<reference evidence="11" key="1">
    <citation type="submission" date="2015-08" db="EMBL/GenBank/DDBJ databases">
        <authorList>
            <person name="Varghese N."/>
        </authorList>
    </citation>
    <scope>NUCLEOTIDE SEQUENCE [LARGE SCALE GENOMIC DNA]</scope>
    <source>
        <strain evidence="11">DSM 18181</strain>
    </source>
</reference>
<gene>
    <name evidence="10" type="ORF">Ga0061069_11039</name>
</gene>
<evidence type="ECO:0000313" key="10">
    <source>
        <dbReference type="EMBL" id="CUA99667.1"/>
    </source>
</evidence>
<evidence type="ECO:0000256" key="7">
    <source>
        <dbReference type="PIRNR" id="PIRNR002756"/>
    </source>
</evidence>
<dbReference type="PANTHER" id="PTHR42996">
    <property type="entry name" value="PHOSPHATE-BINDING PROTEIN PSTS"/>
    <property type="match status" value="1"/>
</dbReference>
<dbReference type="CDD" id="cd13565">
    <property type="entry name" value="PBP2_PstS"/>
    <property type="match status" value="1"/>
</dbReference>
<comment type="subunit">
    <text evidence="3 7">The complex is composed of two ATP-binding proteins (PstB), two transmembrane proteins (PstC and PstA) and a solute-binding protein (PstS).</text>
</comment>
<dbReference type="NCBIfam" id="TIGR00975">
    <property type="entry name" value="3a0107s03"/>
    <property type="match status" value="1"/>
</dbReference>
<dbReference type="Proteomes" id="UP000183649">
    <property type="component" value="Unassembled WGS sequence"/>
</dbReference>
<dbReference type="Pfam" id="PF12849">
    <property type="entry name" value="PBP_like_2"/>
    <property type="match status" value="1"/>
</dbReference>
<keyword evidence="11" id="KW-1185">Reference proteome</keyword>
<dbReference type="InterPro" id="IPR005673">
    <property type="entry name" value="ABC_phos-bd_PstS"/>
</dbReference>
<feature type="chain" id="PRO_5005505367" description="Phosphate-binding protein PstS" evidence="8">
    <location>
        <begin position="34"/>
        <end position="360"/>
    </location>
</feature>
<dbReference type="InterPro" id="IPR024370">
    <property type="entry name" value="PBP_domain"/>
</dbReference>
<evidence type="ECO:0000256" key="4">
    <source>
        <dbReference type="ARBA" id="ARBA00021889"/>
    </source>
</evidence>
<feature type="signal peptide" evidence="8">
    <location>
        <begin position="1"/>
        <end position="33"/>
    </location>
</feature>
<dbReference type="AlphaFoldDB" id="A0A0K6I8P2"/>
<evidence type="ECO:0000256" key="8">
    <source>
        <dbReference type="SAM" id="SignalP"/>
    </source>
</evidence>
<organism evidence="10 11">
    <name type="scientific">Thiomonas bhubaneswarensis</name>
    <dbReference type="NCBI Taxonomy" id="339866"/>
    <lineage>
        <taxon>Bacteria</taxon>
        <taxon>Pseudomonadati</taxon>
        <taxon>Pseudomonadota</taxon>
        <taxon>Betaproteobacteria</taxon>
        <taxon>Burkholderiales</taxon>
        <taxon>Thiomonas</taxon>
    </lineage>
</organism>
<dbReference type="GO" id="GO:0035435">
    <property type="term" value="P:phosphate ion transmembrane transport"/>
    <property type="evidence" value="ECO:0007669"/>
    <property type="project" value="InterPro"/>
</dbReference>
<name>A0A0K6I8P2_9BURK</name>